<dbReference type="AlphaFoldDB" id="A0A7U3ZNN6"/>
<name>A0A7U3ZNN6_RUNSL</name>
<dbReference type="KEGG" id="rsi:Runsl_4207"/>
<accession>A0A7U3ZNN6</accession>
<dbReference type="InterPro" id="IPR025345">
    <property type="entry name" value="DUF4249"/>
</dbReference>
<evidence type="ECO:0008006" key="4">
    <source>
        <dbReference type="Google" id="ProtNLM"/>
    </source>
</evidence>
<proteinExistence type="predicted"/>
<dbReference type="Pfam" id="PF14054">
    <property type="entry name" value="DUF4249"/>
    <property type="match status" value="1"/>
</dbReference>
<sequence>MLFRIQITILVLVALLVASCIDSFDKKYEFNTNLIKIDGFLTDQDPFFITVVQSRSTQGTEFSQPVRGAAAELIVSDNTRIALRESGLTQGRYEAPASFRGRVGLAYRLRVRFTDGRVYESSLEKIVAVPPIRKVYTDFNQEGIKDIAGNSLVSTIDVSVDFQDNAQETNFYQWRTFLFEQQRICGSCVNGDWNAANNDCEGYRTNDVIIPIIINDYSCDRPCWEVFSDAKLNLFSDALTNGGVVSKKLLRQVPFYVENGGALLQIQQISISPAVYRHLNIIRQQSETKGSITDVAPAPPVGNIRNVNNPEEPVLGYFAATSITKTTIWIERNQPSARRITMLPGGRPPSPDQDSKDPFTRLPKPFRINCLASPNRFIAPPDGWRF</sequence>
<dbReference type="EMBL" id="CP002859">
    <property type="protein sequence ID" value="AEI50551.1"/>
    <property type="molecule type" value="Genomic_DNA"/>
</dbReference>
<reference evidence="2 3" key="2">
    <citation type="journal article" date="2012" name="Stand. Genomic Sci.">
        <title>Complete genome sequence of the aquatic bacterium Runella slithyformis type strain (LSU 4(T)).</title>
        <authorList>
            <person name="Copeland A."/>
            <person name="Zhang X."/>
            <person name="Misra M."/>
            <person name="Lapidus A."/>
            <person name="Nolan M."/>
            <person name="Lucas S."/>
            <person name="Deshpande S."/>
            <person name="Cheng J.F."/>
            <person name="Tapia R."/>
            <person name="Goodwin L.A."/>
            <person name="Pitluck S."/>
            <person name="Liolios K."/>
            <person name="Pagani I."/>
            <person name="Ivanova N."/>
            <person name="Mikhailova N."/>
            <person name="Pati A."/>
            <person name="Chen A."/>
            <person name="Palaniappan K."/>
            <person name="Land M."/>
            <person name="Hauser L."/>
            <person name="Pan C."/>
            <person name="Jeffries C.D."/>
            <person name="Detter J.C."/>
            <person name="Brambilla E.M."/>
            <person name="Rohde M."/>
            <person name="Djao O.D."/>
            <person name="Goker M."/>
            <person name="Sikorski J."/>
            <person name="Tindall B.J."/>
            <person name="Woyke T."/>
            <person name="Bristow J."/>
            <person name="Eisen J.A."/>
            <person name="Markowitz V."/>
            <person name="Hugenholtz P."/>
            <person name="Kyrpides N.C."/>
            <person name="Klenk H.P."/>
            <person name="Mavromatis K."/>
        </authorList>
    </citation>
    <scope>NUCLEOTIDE SEQUENCE [LARGE SCALE GENOMIC DNA]</scope>
    <source>
        <strain evidence="3">ATCC 29530 / DSM 19594 / LMG 11500 / NCIMB 11436 / LSU 4</strain>
    </source>
</reference>
<reference evidence="3" key="1">
    <citation type="submission" date="2011-06" db="EMBL/GenBank/DDBJ databases">
        <title>The complete genome of chromosome of Runella slithyformis DSM 19594.</title>
        <authorList>
            <consortium name="US DOE Joint Genome Institute (JGI-PGF)"/>
            <person name="Lucas S."/>
            <person name="Han J."/>
            <person name="Lapidus A."/>
            <person name="Bruce D."/>
            <person name="Goodwin L."/>
            <person name="Pitluck S."/>
            <person name="Peters L."/>
            <person name="Kyrpides N."/>
            <person name="Mavromatis K."/>
            <person name="Ivanova N."/>
            <person name="Ovchinnikova G."/>
            <person name="Zhang X."/>
            <person name="Misra M."/>
            <person name="Detter J.C."/>
            <person name="Tapia R."/>
            <person name="Han C."/>
            <person name="Land M."/>
            <person name="Hauser L."/>
            <person name="Markowitz V."/>
            <person name="Cheng J.-F."/>
            <person name="Hugenholtz P."/>
            <person name="Woyke T."/>
            <person name="Wu D."/>
            <person name="Tindall B."/>
            <person name="Faehrich R."/>
            <person name="Brambilla E."/>
            <person name="Klenk H.-P."/>
            <person name="Eisen J.A."/>
        </authorList>
    </citation>
    <scope>NUCLEOTIDE SEQUENCE [LARGE SCALE GENOMIC DNA]</scope>
    <source>
        <strain evidence="3">ATCC 29530 / DSM 19594 / LMG 11500 / NCIMB 11436 / LSU 4</strain>
    </source>
</reference>
<gene>
    <name evidence="2" type="ordered locus">Runsl_4207</name>
</gene>
<dbReference type="RefSeq" id="WP_013929848.1">
    <property type="nucleotide sequence ID" value="NC_015703.1"/>
</dbReference>
<feature type="region of interest" description="Disordered" evidence="1">
    <location>
        <begin position="338"/>
        <end position="363"/>
    </location>
</feature>
<keyword evidence="3" id="KW-1185">Reference proteome</keyword>
<evidence type="ECO:0000313" key="3">
    <source>
        <dbReference type="Proteomes" id="UP000000493"/>
    </source>
</evidence>
<evidence type="ECO:0000313" key="2">
    <source>
        <dbReference type="EMBL" id="AEI50551.1"/>
    </source>
</evidence>
<protein>
    <recommendedName>
        <fullName evidence="4">DUF4249 domain-containing protein</fullName>
    </recommendedName>
</protein>
<dbReference type="PROSITE" id="PS51257">
    <property type="entry name" value="PROKAR_LIPOPROTEIN"/>
    <property type="match status" value="1"/>
</dbReference>
<dbReference type="Proteomes" id="UP000000493">
    <property type="component" value="Chromosome"/>
</dbReference>
<organism evidence="2 3">
    <name type="scientific">Runella slithyformis (strain ATCC 29530 / DSM 19594 / LMG 11500 / NCIMB 11436 / LSU 4)</name>
    <dbReference type="NCBI Taxonomy" id="761193"/>
    <lineage>
        <taxon>Bacteria</taxon>
        <taxon>Pseudomonadati</taxon>
        <taxon>Bacteroidota</taxon>
        <taxon>Cytophagia</taxon>
        <taxon>Cytophagales</taxon>
        <taxon>Spirosomataceae</taxon>
        <taxon>Runella</taxon>
    </lineage>
</organism>
<evidence type="ECO:0000256" key="1">
    <source>
        <dbReference type="SAM" id="MobiDB-lite"/>
    </source>
</evidence>